<dbReference type="PANTHER" id="PTHR45786:SF74">
    <property type="entry name" value="ATP-DEPENDENT DNA HELICASE"/>
    <property type="match status" value="1"/>
</dbReference>
<comment type="caution">
    <text evidence="1">The sequence shown here is derived from an EMBL/GenBank/DDBJ whole genome shotgun (WGS) entry which is preliminary data.</text>
</comment>
<dbReference type="OrthoDB" id="10058710at2759"/>
<evidence type="ECO:0000313" key="1">
    <source>
        <dbReference type="EMBL" id="CAG7724841.1"/>
    </source>
</evidence>
<dbReference type="PANTHER" id="PTHR45786">
    <property type="entry name" value="DNA BINDING PROTEIN-LIKE"/>
    <property type="match status" value="1"/>
</dbReference>
<gene>
    <name evidence="1" type="ORF">AFUS01_LOCUS13837</name>
</gene>
<protein>
    <submittedName>
        <fullName evidence="1">Uncharacterized protein</fullName>
    </submittedName>
</protein>
<name>A0A8J2JRJ8_9HEXA</name>
<dbReference type="EMBL" id="CAJVCH010114470">
    <property type="protein sequence ID" value="CAG7724841.1"/>
    <property type="molecule type" value="Genomic_DNA"/>
</dbReference>
<sequence length="232" mass="26822">MQNHGRKRRKQLLQVRVEYDLDINIELPTTSANSLSEGALRARKRRINETADETSRRLLADTHRHREAMARETPEQRELRVLQNAQRRRIRRAAEETHEQRRDRLREATTSRIRNNPLMYNAAIAGNALHIEEQYCGKLDGLCQFCEAKCFPSELNTEKTSRALAFASMGAKIDSRVNDRRGPYVYKIHGQVYHMASPLHPQLGDSPKYAQLYILDSEEALRARMAVDANKD</sequence>
<dbReference type="Proteomes" id="UP000708208">
    <property type="component" value="Unassembled WGS sequence"/>
</dbReference>
<proteinExistence type="predicted"/>
<organism evidence="1 2">
    <name type="scientific">Allacma fusca</name>
    <dbReference type="NCBI Taxonomy" id="39272"/>
    <lineage>
        <taxon>Eukaryota</taxon>
        <taxon>Metazoa</taxon>
        <taxon>Ecdysozoa</taxon>
        <taxon>Arthropoda</taxon>
        <taxon>Hexapoda</taxon>
        <taxon>Collembola</taxon>
        <taxon>Symphypleona</taxon>
        <taxon>Sminthuridae</taxon>
        <taxon>Allacma</taxon>
    </lineage>
</organism>
<accession>A0A8J2JRJ8</accession>
<dbReference type="AlphaFoldDB" id="A0A8J2JRJ8"/>
<keyword evidence="2" id="KW-1185">Reference proteome</keyword>
<evidence type="ECO:0000313" key="2">
    <source>
        <dbReference type="Proteomes" id="UP000708208"/>
    </source>
</evidence>
<reference evidence="1" key="1">
    <citation type="submission" date="2021-06" db="EMBL/GenBank/DDBJ databases">
        <authorList>
            <person name="Hodson N. C."/>
            <person name="Mongue J. A."/>
            <person name="Jaron S. K."/>
        </authorList>
    </citation>
    <scope>NUCLEOTIDE SEQUENCE</scope>
</reference>